<sequence length="115" mass="13101">MTEFTIRDLVEEFGLTLRTLRFWEERQILKPARRGAMRIYSDADRETVRRITAWSDAGLTLLEIREMLSMTAPARNAFLRRRLPEIQTAAEQSHARQAAALQSVLAGLAAEEEAA</sequence>
<evidence type="ECO:0000256" key="1">
    <source>
        <dbReference type="ARBA" id="ARBA00022491"/>
    </source>
</evidence>
<dbReference type="SUPFAM" id="SSF46955">
    <property type="entry name" value="Putative DNA-binding domain"/>
    <property type="match status" value="1"/>
</dbReference>
<dbReference type="RefSeq" id="WP_266339543.1">
    <property type="nucleotide sequence ID" value="NZ_JAPKNK010000006.1"/>
</dbReference>
<keyword evidence="4" id="KW-0804">Transcription</keyword>
<organism evidence="6 7">
    <name type="scientific">Kaistia nematophila</name>
    <dbReference type="NCBI Taxonomy" id="2994654"/>
    <lineage>
        <taxon>Bacteria</taxon>
        <taxon>Pseudomonadati</taxon>
        <taxon>Pseudomonadota</taxon>
        <taxon>Alphaproteobacteria</taxon>
        <taxon>Hyphomicrobiales</taxon>
        <taxon>Kaistiaceae</taxon>
        <taxon>Kaistia</taxon>
    </lineage>
</organism>
<evidence type="ECO:0000256" key="2">
    <source>
        <dbReference type="ARBA" id="ARBA00023015"/>
    </source>
</evidence>
<dbReference type="AlphaFoldDB" id="A0A9X3E3B3"/>
<dbReference type="EMBL" id="JAPKNK010000006">
    <property type="protein sequence ID" value="MCX5570582.1"/>
    <property type="molecule type" value="Genomic_DNA"/>
</dbReference>
<dbReference type="SMART" id="SM00422">
    <property type="entry name" value="HTH_MERR"/>
    <property type="match status" value="1"/>
</dbReference>
<protein>
    <submittedName>
        <fullName evidence="6">MerR family transcriptional regulator</fullName>
    </submittedName>
</protein>
<dbReference type="GO" id="GO:0003677">
    <property type="term" value="F:DNA binding"/>
    <property type="evidence" value="ECO:0007669"/>
    <property type="project" value="UniProtKB-KW"/>
</dbReference>
<keyword evidence="1" id="KW-0678">Repressor</keyword>
<keyword evidence="7" id="KW-1185">Reference proteome</keyword>
<comment type="caution">
    <text evidence="6">The sequence shown here is derived from an EMBL/GenBank/DDBJ whole genome shotgun (WGS) entry which is preliminary data.</text>
</comment>
<accession>A0A9X3E3B3</accession>
<gene>
    <name evidence="6" type="ORF">OSH07_15340</name>
</gene>
<evidence type="ECO:0000313" key="6">
    <source>
        <dbReference type="EMBL" id="MCX5570582.1"/>
    </source>
</evidence>
<reference evidence="6" key="1">
    <citation type="submission" date="2022-11" db="EMBL/GenBank/DDBJ databases">
        <title>Biodiversity and phylogenetic relationships of bacteria.</title>
        <authorList>
            <person name="Machado R.A.R."/>
            <person name="Bhat A."/>
            <person name="Loulou A."/>
            <person name="Kallel S."/>
        </authorList>
    </citation>
    <scope>NUCLEOTIDE SEQUENCE</scope>
    <source>
        <strain evidence="6">K-TC2</strain>
    </source>
</reference>
<dbReference type="GO" id="GO:0003700">
    <property type="term" value="F:DNA-binding transcription factor activity"/>
    <property type="evidence" value="ECO:0007669"/>
    <property type="project" value="InterPro"/>
</dbReference>
<dbReference type="Proteomes" id="UP001144805">
    <property type="component" value="Unassembled WGS sequence"/>
</dbReference>
<evidence type="ECO:0000259" key="5">
    <source>
        <dbReference type="PROSITE" id="PS50937"/>
    </source>
</evidence>
<dbReference type="InterPro" id="IPR009061">
    <property type="entry name" value="DNA-bd_dom_put_sf"/>
</dbReference>
<dbReference type="PROSITE" id="PS50937">
    <property type="entry name" value="HTH_MERR_2"/>
    <property type="match status" value="1"/>
</dbReference>
<keyword evidence="3" id="KW-0238">DNA-binding</keyword>
<name>A0A9X3E3B3_9HYPH</name>
<dbReference type="InterPro" id="IPR047057">
    <property type="entry name" value="MerR_fam"/>
</dbReference>
<evidence type="ECO:0000256" key="3">
    <source>
        <dbReference type="ARBA" id="ARBA00023125"/>
    </source>
</evidence>
<dbReference type="Pfam" id="PF13411">
    <property type="entry name" value="MerR_1"/>
    <property type="match status" value="1"/>
</dbReference>
<dbReference type="PANTHER" id="PTHR30204:SF69">
    <property type="entry name" value="MERR-FAMILY TRANSCRIPTIONAL REGULATOR"/>
    <property type="match status" value="1"/>
</dbReference>
<proteinExistence type="predicted"/>
<dbReference type="PANTHER" id="PTHR30204">
    <property type="entry name" value="REDOX-CYCLING DRUG-SENSING TRANSCRIPTIONAL ACTIVATOR SOXR"/>
    <property type="match status" value="1"/>
</dbReference>
<dbReference type="Gene3D" id="1.10.1660.10">
    <property type="match status" value="1"/>
</dbReference>
<feature type="domain" description="HTH merR-type" evidence="5">
    <location>
        <begin position="3"/>
        <end position="70"/>
    </location>
</feature>
<dbReference type="InterPro" id="IPR000551">
    <property type="entry name" value="MerR-type_HTH_dom"/>
</dbReference>
<evidence type="ECO:0000313" key="7">
    <source>
        <dbReference type="Proteomes" id="UP001144805"/>
    </source>
</evidence>
<evidence type="ECO:0000256" key="4">
    <source>
        <dbReference type="ARBA" id="ARBA00023163"/>
    </source>
</evidence>
<keyword evidence="2" id="KW-0805">Transcription regulation</keyword>